<dbReference type="PANTHER" id="PTHR23534">
    <property type="entry name" value="MFS PERMEASE"/>
    <property type="match status" value="1"/>
</dbReference>
<evidence type="ECO:0000313" key="2">
    <source>
        <dbReference type="EMBL" id="SVC34257.1"/>
    </source>
</evidence>
<evidence type="ECO:0000256" key="1">
    <source>
        <dbReference type="SAM" id="Phobius"/>
    </source>
</evidence>
<accession>A0A382LGH8</accession>
<reference evidence="2" key="1">
    <citation type="submission" date="2018-05" db="EMBL/GenBank/DDBJ databases">
        <authorList>
            <person name="Lanie J.A."/>
            <person name="Ng W.-L."/>
            <person name="Kazmierczak K.M."/>
            <person name="Andrzejewski T.M."/>
            <person name="Davidsen T.M."/>
            <person name="Wayne K.J."/>
            <person name="Tettelin H."/>
            <person name="Glass J.I."/>
            <person name="Rusch D."/>
            <person name="Podicherti R."/>
            <person name="Tsui H.-C.T."/>
            <person name="Winkler M.E."/>
        </authorList>
    </citation>
    <scope>NUCLEOTIDE SEQUENCE</scope>
</reference>
<gene>
    <name evidence="2" type="ORF">METZ01_LOCUS287111</name>
</gene>
<protein>
    <recommendedName>
        <fullName evidence="3">Major facilitator superfamily (MFS) profile domain-containing protein</fullName>
    </recommendedName>
</protein>
<dbReference type="SUPFAM" id="SSF103473">
    <property type="entry name" value="MFS general substrate transporter"/>
    <property type="match status" value="1"/>
</dbReference>
<dbReference type="AlphaFoldDB" id="A0A382LGH8"/>
<dbReference type="PANTHER" id="PTHR23534:SF1">
    <property type="entry name" value="MAJOR FACILITATOR SUPERFAMILY PROTEIN"/>
    <property type="match status" value="1"/>
</dbReference>
<organism evidence="2">
    <name type="scientific">marine metagenome</name>
    <dbReference type="NCBI Taxonomy" id="408172"/>
    <lineage>
        <taxon>unclassified sequences</taxon>
        <taxon>metagenomes</taxon>
        <taxon>ecological metagenomes</taxon>
    </lineage>
</organism>
<keyword evidence="1" id="KW-0472">Membrane</keyword>
<dbReference type="Gene3D" id="1.20.1250.20">
    <property type="entry name" value="MFS general substrate transporter like domains"/>
    <property type="match status" value="1"/>
</dbReference>
<dbReference type="EMBL" id="UINC01086107">
    <property type="protein sequence ID" value="SVC34257.1"/>
    <property type="molecule type" value="Genomic_DNA"/>
</dbReference>
<dbReference type="InterPro" id="IPR036259">
    <property type="entry name" value="MFS_trans_sf"/>
</dbReference>
<keyword evidence="1" id="KW-0812">Transmembrane</keyword>
<evidence type="ECO:0008006" key="3">
    <source>
        <dbReference type="Google" id="ProtNLM"/>
    </source>
</evidence>
<keyword evidence="1" id="KW-1133">Transmembrane helix</keyword>
<feature type="non-terminal residue" evidence="2">
    <location>
        <position position="1"/>
    </location>
</feature>
<sequence length="96" mass="10332">LFLIGLGWSFGLVASSALIASEFDGPEKVRIQGLADLSMTASGGLAGLGSGLVVTVTDYQTLSHYSGILGFYPIMTVVFFFLIEKKRRNSLRDVSR</sequence>
<feature type="transmembrane region" description="Helical" evidence="1">
    <location>
        <begin position="62"/>
        <end position="83"/>
    </location>
</feature>
<feature type="transmembrane region" description="Helical" evidence="1">
    <location>
        <begin position="37"/>
        <end position="56"/>
    </location>
</feature>
<name>A0A382LGH8_9ZZZZ</name>
<proteinExistence type="predicted"/>
<feature type="transmembrane region" description="Helical" evidence="1">
    <location>
        <begin position="6"/>
        <end position="25"/>
    </location>
</feature>